<keyword evidence="2" id="KW-1185">Reference proteome</keyword>
<dbReference type="RefSeq" id="WP_190440628.1">
    <property type="nucleotide sequence ID" value="NZ_JAMPKM010000015.1"/>
</dbReference>
<organism evidence="1 2">
    <name type="scientific">Trichocoleus desertorum GB2-A4</name>
    <dbReference type="NCBI Taxonomy" id="2933944"/>
    <lineage>
        <taxon>Bacteria</taxon>
        <taxon>Bacillati</taxon>
        <taxon>Cyanobacteriota</taxon>
        <taxon>Cyanophyceae</taxon>
        <taxon>Leptolyngbyales</taxon>
        <taxon>Trichocoleusaceae</taxon>
        <taxon>Trichocoleus</taxon>
    </lineage>
</organism>
<evidence type="ECO:0000313" key="2">
    <source>
        <dbReference type="Proteomes" id="UP001464891"/>
    </source>
</evidence>
<comment type="caution">
    <text evidence="1">The sequence shown here is derived from an EMBL/GenBank/DDBJ whole genome shotgun (WGS) entry which is preliminary data.</text>
</comment>
<sequence length="106" mass="13045">MPFTDFLAMLCAPDDWTSFQAWKHAFLRDNPDFKFQLQNRSVSIQEAPEYWLLNHFKSDRSLNDYWQTPLGQLNRWIVLFWVQVKRPELRILLWQVSWKWRMRGGR</sequence>
<dbReference type="Proteomes" id="UP001464891">
    <property type="component" value="Unassembled WGS sequence"/>
</dbReference>
<reference evidence="1 2" key="1">
    <citation type="submission" date="2022-04" db="EMBL/GenBank/DDBJ databases">
        <title>Positive selection, recombination, and allopatry shape intraspecific diversity of widespread and dominant cyanobacteria.</title>
        <authorList>
            <person name="Wei J."/>
            <person name="Shu W."/>
            <person name="Hu C."/>
        </authorList>
    </citation>
    <scope>NUCLEOTIDE SEQUENCE [LARGE SCALE GENOMIC DNA]</scope>
    <source>
        <strain evidence="1 2">GB2-A4</strain>
    </source>
</reference>
<name>A0ABV0JCT2_9CYAN</name>
<gene>
    <name evidence="1" type="ORF">NC998_21095</name>
</gene>
<accession>A0ABV0JCT2</accession>
<dbReference type="EMBL" id="JAMPKM010000015">
    <property type="protein sequence ID" value="MEP0819599.1"/>
    <property type="molecule type" value="Genomic_DNA"/>
</dbReference>
<proteinExistence type="predicted"/>
<protein>
    <recommendedName>
        <fullName evidence="3">Reverse transcriptase zinc-binding domain-containing protein</fullName>
    </recommendedName>
</protein>
<evidence type="ECO:0000313" key="1">
    <source>
        <dbReference type="EMBL" id="MEP0819599.1"/>
    </source>
</evidence>
<evidence type="ECO:0008006" key="3">
    <source>
        <dbReference type="Google" id="ProtNLM"/>
    </source>
</evidence>